<dbReference type="AlphaFoldDB" id="S9VTT1"/>
<sequence length="172" mass="20011">MDNLRKRVVNYTTKNDEFNEDDATPLSRQEQEAFVDHLRLTNARDNRMFSILFSFLFLILAVPILLYPETLFFKMVEVFILGSCAFIMYFFPTNYTISSSKTPFAWKILLYCNIALPGLVYLLTIHKQKSVLSSFFSLRFLALAVSVFTELTRYSMYSAALGVERLDNMRFA</sequence>
<name>S9VTT1_SCHCR</name>
<feature type="transmembrane region" description="Helical" evidence="1">
    <location>
        <begin position="48"/>
        <end position="66"/>
    </location>
</feature>
<keyword evidence="1" id="KW-0812">Transmembrane</keyword>
<feature type="transmembrane region" description="Helical" evidence="1">
    <location>
        <begin position="72"/>
        <end position="92"/>
    </location>
</feature>
<evidence type="ECO:0000256" key="1">
    <source>
        <dbReference type="SAM" id="Phobius"/>
    </source>
</evidence>
<reference evidence="2 3" key="1">
    <citation type="journal article" date="2011" name="Science">
        <title>Comparative functional genomics of the fission yeasts.</title>
        <authorList>
            <person name="Rhind N."/>
            <person name="Chen Z."/>
            <person name="Yassour M."/>
            <person name="Thompson D.A."/>
            <person name="Haas B.J."/>
            <person name="Habib N."/>
            <person name="Wapinski I."/>
            <person name="Roy S."/>
            <person name="Lin M.F."/>
            <person name="Heiman D.I."/>
            <person name="Young S.K."/>
            <person name="Furuya K."/>
            <person name="Guo Y."/>
            <person name="Pidoux A."/>
            <person name="Chen H.M."/>
            <person name="Robbertse B."/>
            <person name="Goldberg J.M."/>
            <person name="Aoki K."/>
            <person name="Bayne E.H."/>
            <person name="Berlin A.M."/>
            <person name="Desjardins C.A."/>
            <person name="Dobbs E."/>
            <person name="Dukaj L."/>
            <person name="Fan L."/>
            <person name="FitzGerald M.G."/>
            <person name="French C."/>
            <person name="Gujja S."/>
            <person name="Hansen K."/>
            <person name="Keifenheim D."/>
            <person name="Levin J.Z."/>
            <person name="Mosher R.A."/>
            <person name="Mueller C.A."/>
            <person name="Pfiffner J."/>
            <person name="Priest M."/>
            <person name="Russ C."/>
            <person name="Smialowska A."/>
            <person name="Swoboda P."/>
            <person name="Sykes S.M."/>
            <person name="Vaughn M."/>
            <person name="Vengrova S."/>
            <person name="Yoder R."/>
            <person name="Zeng Q."/>
            <person name="Allshire R."/>
            <person name="Baulcombe D."/>
            <person name="Birren B.W."/>
            <person name="Brown W."/>
            <person name="Ekwall K."/>
            <person name="Kellis M."/>
            <person name="Leatherwood J."/>
            <person name="Levin H."/>
            <person name="Margalit H."/>
            <person name="Martienssen R."/>
            <person name="Nieduszynski C.A."/>
            <person name="Spatafora J.W."/>
            <person name="Friedman N."/>
            <person name="Dalgaard J.Z."/>
            <person name="Baumann P."/>
            <person name="Niki H."/>
            <person name="Regev A."/>
            <person name="Nusbaum C."/>
        </authorList>
    </citation>
    <scope>NUCLEOTIDE SEQUENCE [LARGE SCALE GENOMIC DNA]</scope>
    <source>
        <strain evidence="3">OY26 / ATCC MYA-4695 / CBS 11777 / NBRC 106824 / NRRL Y48691</strain>
    </source>
</reference>
<evidence type="ECO:0000313" key="3">
    <source>
        <dbReference type="Proteomes" id="UP000015464"/>
    </source>
</evidence>
<keyword evidence="1" id="KW-0472">Membrane</keyword>
<dbReference type="RefSeq" id="XP_013025601.1">
    <property type="nucleotide sequence ID" value="XM_013170147.1"/>
</dbReference>
<feature type="transmembrane region" description="Helical" evidence="1">
    <location>
        <begin position="104"/>
        <end position="125"/>
    </location>
</feature>
<dbReference type="OMA" id="TNARDNR"/>
<evidence type="ECO:0000313" key="2">
    <source>
        <dbReference type="EMBL" id="EPY49574.1"/>
    </source>
</evidence>
<organism evidence="2 3">
    <name type="scientific">Schizosaccharomyces cryophilus (strain OY26 / ATCC MYA-4695 / CBS 11777 / NBRC 106824 / NRRL Y48691)</name>
    <name type="common">Fission yeast</name>
    <dbReference type="NCBI Taxonomy" id="653667"/>
    <lineage>
        <taxon>Eukaryota</taxon>
        <taxon>Fungi</taxon>
        <taxon>Dikarya</taxon>
        <taxon>Ascomycota</taxon>
        <taxon>Taphrinomycotina</taxon>
        <taxon>Schizosaccharomycetes</taxon>
        <taxon>Schizosaccharomycetales</taxon>
        <taxon>Schizosaccharomycetaceae</taxon>
        <taxon>Schizosaccharomyces</taxon>
    </lineage>
</organism>
<proteinExistence type="predicted"/>
<dbReference type="STRING" id="653667.S9VTT1"/>
<keyword evidence="1" id="KW-1133">Transmembrane helix</keyword>
<accession>S9VTT1</accession>
<dbReference type="OrthoDB" id="5363976at2759"/>
<gene>
    <name evidence="2" type="ORF">SPOG_01459</name>
</gene>
<protein>
    <submittedName>
        <fullName evidence="2">Uncharacterized protein</fullName>
    </submittedName>
</protein>
<dbReference type="GeneID" id="25035788"/>
<dbReference type="Proteomes" id="UP000015464">
    <property type="component" value="Unassembled WGS sequence"/>
</dbReference>
<dbReference type="HOGENOM" id="CLU_1556160_0_0_1"/>
<dbReference type="EMBL" id="KE546995">
    <property type="protein sequence ID" value="EPY49574.1"/>
    <property type="molecule type" value="Genomic_DNA"/>
</dbReference>
<keyword evidence="3" id="KW-1185">Reference proteome</keyword>